<proteinExistence type="inferred from homology"/>
<dbReference type="AlphaFoldDB" id="A0A5N5MA58"/>
<gene>
    <name evidence="7" type="ORF">DKX38_009210</name>
</gene>
<keyword evidence="4" id="KW-0812">Transmembrane</keyword>
<dbReference type="PANTHER" id="PTHR11062">
    <property type="entry name" value="EXOSTOSIN HEPARAN SULFATE GLYCOSYLTRANSFERASE -RELATED"/>
    <property type="match status" value="1"/>
</dbReference>
<evidence type="ECO:0000256" key="5">
    <source>
        <dbReference type="ARBA" id="ARBA00023034"/>
    </source>
</evidence>
<reference evidence="8" key="1">
    <citation type="journal article" date="2019" name="Gigascience">
        <title>De novo genome assembly of the endangered Acer yangbiense, a plant species with extremely small populations endemic to Yunnan Province, China.</title>
        <authorList>
            <person name="Yang J."/>
            <person name="Wariss H.M."/>
            <person name="Tao L."/>
            <person name="Zhang R."/>
            <person name="Yun Q."/>
            <person name="Hollingsworth P."/>
            <person name="Dao Z."/>
            <person name="Luo G."/>
            <person name="Guo H."/>
            <person name="Ma Y."/>
            <person name="Sun W."/>
        </authorList>
    </citation>
    <scope>NUCLEOTIDE SEQUENCE [LARGE SCALE GENOMIC DNA]</scope>
    <source>
        <strain evidence="8">cv. br00</strain>
    </source>
</reference>
<evidence type="ECO:0000256" key="2">
    <source>
        <dbReference type="ARBA" id="ARBA00010271"/>
    </source>
</evidence>
<dbReference type="Proteomes" id="UP000326939">
    <property type="component" value="Chromosome 6"/>
</dbReference>
<dbReference type="EMBL" id="VDCV01000006">
    <property type="protein sequence ID" value="KAB5551899.1"/>
    <property type="molecule type" value="Genomic_DNA"/>
</dbReference>
<organism evidence="7 8">
    <name type="scientific">Salix brachista</name>
    <dbReference type="NCBI Taxonomy" id="2182728"/>
    <lineage>
        <taxon>Eukaryota</taxon>
        <taxon>Viridiplantae</taxon>
        <taxon>Streptophyta</taxon>
        <taxon>Embryophyta</taxon>
        <taxon>Tracheophyta</taxon>
        <taxon>Spermatophyta</taxon>
        <taxon>Magnoliopsida</taxon>
        <taxon>eudicotyledons</taxon>
        <taxon>Gunneridae</taxon>
        <taxon>Pentapetalae</taxon>
        <taxon>rosids</taxon>
        <taxon>fabids</taxon>
        <taxon>Malpighiales</taxon>
        <taxon>Salicaceae</taxon>
        <taxon>Saliceae</taxon>
        <taxon>Salix</taxon>
    </lineage>
</organism>
<keyword evidence="3" id="KW-0328">Glycosyltransferase</keyword>
<keyword evidence="8" id="KW-1185">Reference proteome</keyword>
<comment type="subcellular location">
    <subcellularLocation>
        <location evidence="1">Golgi apparatus membrane</location>
        <topology evidence="1">Single-pass type II membrane protein</topology>
    </subcellularLocation>
</comment>
<dbReference type="PANTHER" id="PTHR11062:SF267">
    <property type="entry name" value="EXOSTOSIN FAMILY PROTEIN"/>
    <property type="match status" value="1"/>
</dbReference>
<comment type="similarity">
    <text evidence="2">Belongs to the glycosyltransferase 47 family.</text>
</comment>
<sequence>MATFLSSHINCLLRSAFLSTLLLVCLSPFYQPINVSSRLSFFYTPNFQPYPSANLLLPLPNTTLGVGQDAQITWKIEVNPFDERLQPTPPPIPLAVQINTKMKTGFESIEDGLARARDAILRAIRSRNSSSYKKGSYITRGVIYRNQYAFHQLSLELKFLIGKLFCPLAAHFQMIAYNTKIDRLPTRGLRSHTEMEKRFKIWVYREGELPVLHGGPVNNIYSVEGQFLDEIERGKSQFIARHPDEAHVFLLPISVAYVMHYIYKPRVTFSRHQLQTLVTDYVRVIADKYTYWNRTNGADHFSISCHDWGPDISRANPELFKYFIRALCNANTSEGFQPQRDVSIPEIFLPVGKLGLPREGAKPPGNRPILAFFAGGAHGRIRKLLLKLWKDRDDEIQVHDYVTQRKKNNNLYFRLMGQSKFCLCPSGHEVASPRVVTAIQLGCVPVIISDNYSLPFSDVLDWSKFSVNIPSEKIPEIKTILKGISQKRYLTMQRRVIEAQRHFMLNRPAKPYDMIHMILHSIWLRRLNLRML</sequence>
<keyword evidence="4" id="KW-0735">Signal-anchor</keyword>
<protein>
    <recommendedName>
        <fullName evidence="6">Exostosin GT47 domain-containing protein</fullName>
    </recommendedName>
</protein>
<name>A0A5N5MA58_9ROSI</name>
<dbReference type="Pfam" id="PF03016">
    <property type="entry name" value="Exostosin_GT47"/>
    <property type="match status" value="1"/>
</dbReference>
<feature type="domain" description="Exostosin GT47" evidence="6">
    <location>
        <begin position="196"/>
        <end position="482"/>
    </location>
</feature>
<evidence type="ECO:0000313" key="7">
    <source>
        <dbReference type="EMBL" id="KAB5551899.1"/>
    </source>
</evidence>
<dbReference type="InterPro" id="IPR004263">
    <property type="entry name" value="Exostosin"/>
</dbReference>
<dbReference type="GO" id="GO:0016757">
    <property type="term" value="F:glycosyltransferase activity"/>
    <property type="evidence" value="ECO:0007669"/>
    <property type="project" value="UniProtKB-KW"/>
</dbReference>
<evidence type="ECO:0000256" key="4">
    <source>
        <dbReference type="ARBA" id="ARBA00022968"/>
    </source>
</evidence>
<keyword evidence="3" id="KW-0808">Transferase</keyword>
<evidence type="ECO:0000313" key="8">
    <source>
        <dbReference type="Proteomes" id="UP000326939"/>
    </source>
</evidence>
<accession>A0A5N5MA58</accession>
<dbReference type="InterPro" id="IPR040911">
    <property type="entry name" value="Exostosin_GT47"/>
</dbReference>
<dbReference type="GO" id="GO:0000139">
    <property type="term" value="C:Golgi membrane"/>
    <property type="evidence" value="ECO:0007669"/>
    <property type="project" value="UniProtKB-SubCell"/>
</dbReference>
<evidence type="ECO:0000256" key="1">
    <source>
        <dbReference type="ARBA" id="ARBA00004323"/>
    </source>
</evidence>
<evidence type="ECO:0000256" key="3">
    <source>
        <dbReference type="ARBA" id="ARBA00022676"/>
    </source>
</evidence>
<comment type="caution">
    <text evidence="7">The sequence shown here is derived from an EMBL/GenBank/DDBJ whole genome shotgun (WGS) entry which is preliminary data.</text>
</comment>
<keyword evidence="5" id="KW-0333">Golgi apparatus</keyword>
<evidence type="ECO:0000259" key="6">
    <source>
        <dbReference type="Pfam" id="PF03016"/>
    </source>
</evidence>